<dbReference type="InterPro" id="IPR003337">
    <property type="entry name" value="Trehalose_PPase"/>
</dbReference>
<comment type="catalytic activity">
    <reaction evidence="4">
        <text>alpha,alpha-trehalose 6-phosphate + H2O = alpha,alpha-trehalose + phosphate</text>
        <dbReference type="Rhea" id="RHEA:23420"/>
        <dbReference type="ChEBI" id="CHEBI:15377"/>
        <dbReference type="ChEBI" id="CHEBI:16551"/>
        <dbReference type="ChEBI" id="CHEBI:43474"/>
        <dbReference type="ChEBI" id="CHEBI:58429"/>
        <dbReference type="EC" id="3.1.3.12"/>
    </reaction>
</comment>
<sequence length="274" mass="29190">MTTEPRLRNVRDLPHALEAFEALGAALNGAVPAIFLDYDGTLTPIVDRPENAILSAEGRAVVGALARRVPVAVVSGRDRPDVEALVGIDSLTFAGSHGFDIRTPEAGVLSLEGIGDYTALMNDVERVLNEGLGPIAGALVERKRFSAAAHYRLVSDADYPAFRAALDRLLETVPGIKEKTGKKVFEFQPAIDWDKGKAVEHLLSTLKLDDAGHRPMFFGDDVTDEDAFGALQGLGGVGVLAAPASDGDAGRVSAADFRVDNPDQVLELLRRLTP</sequence>
<evidence type="ECO:0000256" key="2">
    <source>
        <dbReference type="ARBA" id="ARBA00008770"/>
    </source>
</evidence>
<dbReference type="PANTHER" id="PTHR43768">
    <property type="entry name" value="TREHALOSE 6-PHOSPHATE PHOSPHATASE"/>
    <property type="match status" value="1"/>
</dbReference>
<protein>
    <recommendedName>
        <fullName evidence="4">Trehalose 6-phosphate phosphatase</fullName>
        <ecNumber evidence="4">3.1.3.12</ecNumber>
    </recommendedName>
</protein>
<dbReference type="InterPro" id="IPR044651">
    <property type="entry name" value="OTSB-like"/>
</dbReference>
<dbReference type="GO" id="GO:0005992">
    <property type="term" value="P:trehalose biosynthetic process"/>
    <property type="evidence" value="ECO:0007669"/>
    <property type="project" value="UniProtKB-UniPathway"/>
</dbReference>
<dbReference type="Pfam" id="PF02358">
    <property type="entry name" value="Trehalose_PPase"/>
    <property type="match status" value="1"/>
</dbReference>
<dbReference type="UniPathway" id="UPA00299"/>
<dbReference type="NCBIfam" id="TIGR00685">
    <property type="entry name" value="T6PP"/>
    <property type="match status" value="1"/>
</dbReference>
<comment type="caution">
    <text evidence="5">The sequence shown here is derived from an EMBL/GenBank/DDBJ whole genome shotgun (WGS) entry which is preliminary data.</text>
</comment>
<evidence type="ECO:0000313" key="6">
    <source>
        <dbReference type="Proteomes" id="UP000554286"/>
    </source>
</evidence>
<comment type="pathway">
    <text evidence="1 4">Glycan biosynthesis; trehalose biosynthesis.</text>
</comment>
<keyword evidence="3 4" id="KW-0378">Hydrolase</keyword>
<keyword evidence="4" id="KW-0460">Magnesium</keyword>
<evidence type="ECO:0000313" key="5">
    <source>
        <dbReference type="EMBL" id="MBB4266533.1"/>
    </source>
</evidence>
<comment type="similarity">
    <text evidence="2 4">Belongs to the trehalose phosphatase family.</text>
</comment>
<organism evidence="5 6">
    <name type="scientific">Roseospira visakhapatnamensis</name>
    <dbReference type="NCBI Taxonomy" id="390880"/>
    <lineage>
        <taxon>Bacteria</taxon>
        <taxon>Pseudomonadati</taxon>
        <taxon>Pseudomonadota</taxon>
        <taxon>Alphaproteobacteria</taxon>
        <taxon>Rhodospirillales</taxon>
        <taxon>Rhodospirillaceae</taxon>
        <taxon>Roseospira</taxon>
    </lineage>
</organism>
<dbReference type="SUPFAM" id="SSF56784">
    <property type="entry name" value="HAD-like"/>
    <property type="match status" value="1"/>
</dbReference>
<comment type="cofactor">
    <cofactor evidence="4">
        <name>Mg(2+)</name>
        <dbReference type="ChEBI" id="CHEBI:18420"/>
    </cofactor>
</comment>
<evidence type="ECO:0000256" key="1">
    <source>
        <dbReference type="ARBA" id="ARBA00005199"/>
    </source>
</evidence>
<dbReference type="NCBIfam" id="TIGR01484">
    <property type="entry name" value="HAD-SF-IIB"/>
    <property type="match status" value="1"/>
</dbReference>
<keyword evidence="6" id="KW-1185">Reference proteome</keyword>
<dbReference type="Proteomes" id="UP000554286">
    <property type="component" value="Unassembled WGS sequence"/>
</dbReference>
<comment type="function">
    <text evidence="4">Removes the phosphate from trehalose 6-phosphate to produce free trehalose.</text>
</comment>
<dbReference type="Gene3D" id="3.40.50.1000">
    <property type="entry name" value="HAD superfamily/HAD-like"/>
    <property type="match status" value="1"/>
</dbReference>
<dbReference type="GO" id="GO:0004805">
    <property type="term" value="F:trehalose-phosphatase activity"/>
    <property type="evidence" value="ECO:0007669"/>
    <property type="project" value="UniProtKB-EC"/>
</dbReference>
<dbReference type="InterPro" id="IPR023214">
    <property type="entry name" value="HAD_sf"/>
</dbReference>
<dbReference type="EC" id="3.1.3.12" evidence="4"/>
<dbReference type="CDD" id="cd01627">
    <property type="entry name" value="HAD_TPP"/>
    <property type="match status" value="1"/>
</dbReference>
<accession>A0A7W6REN5</accession>
<dbReference type="GO" id="GO:0046872">
    <property type="term" value="F:metal ion binding"/>
    <property type="evidence" value="ECO:0007669"/>
    <property type="project" value="UniProtKB-KW"/>
</dbReference>
<gene>
    <name evidence="5" type="ORF">GGD89_002165</name>
</gene>
<dbReference type="AlphaFoldDB" id="A0A7W6REN5"/>
<dbReference type="EMBL" id="JACIGK010000014">
    <property type="protein sequence ID" value="MBB4266533.1"/>
    <property type="molecule type" value="Genomic_DNA"/>
</dbReference>
<evidence type="ECO:0000256" key="3">
    <source>
        <dbReference type="ARBA" id="ARBA00022801"/>
    </source>
</evidence>
<dbReference type="Gene3D" id="3.30.70.1020">
    <property type="entry name" value="Trehalose-6-phosphate phosphatase related protein, domain 2"/>
    <property type="match status" value="1"/>
</dbReference>
<dbReference type="RefSeq" id="WP_221238418.1">
    <property type="nucleotide sequence ID" value="NZ_JACIGK010000014.1"/>
</dbReference>
<keyword evidence="4" id="KW-0479">Metal-binding</keyword>
<evidence type="ECO:0000256" key="4">
    <source>
        <dbReference type="RuleBase" id="RU361117"/>
    </source>
</evidence>
<proteinExistence type="inferred from homology"/>
<dbReference type="PANTHER" id="PTHR43768:SF3">
    <property type="entry name" value="TREHALOSE 6-PHOSPHATE PHOSPHATASE"/>
    <property type="match status" value="1"/>
</dbReference>
<dbReference type="InterPro" id="IPR006379">
    <property type="entry name" value="HAD-SF_hydro_IIB"/>
</dbReference>
<name>A0A7W6REN5_9PROT</name>
<reference evidence="5 6" key="1">
    <citation type="submission" date="2020-08" db="EMBL/GenBank/DDBJ databases">
        <title>Genome sequencing of Purple Non-Sulfur Bacteria from various extreme environments.</title>
        <authorList>
            <person name="Mayer M."/>
        </authorList>
    </citation>
    <scope>NUCLEOTIDE SEQUENCE [LARGE SCALE GENOMIC DNA]</scope>
    <source>
        <strain evidence="5 6">JA131</strain>
    </source>
</reference>
<dbReference type="InterPro" id="IPR036412">
    <property type="entry name" value="HAD-like_sf"/>
</dbReference>